<keyword evidence="1" id="KW-0812">Transmembrane</keyword>
<dbReference type="EMBL" id="JXAK01000035">
    <property type="protein sequence ID" value="KIL39540.1"/>
    <property type="molecule type" value="Genomic_DNA"/>
</dbReference>
<name>A0ABR5AEQ8_9BACL</name>
<keyword evidence="3" id="KW-1185">Reference proteome</keyword>
<dbReference type="RefSeq" id="WP_041049143.1">
    <property type="nucleotide sequence ID" value="NZ_JXAK01000035.1"/>
</dbReference>
<sequence length="215" mass="24157">MRPKKSWWLLLIVSLGVVIPFVAPYITLNPAKSRVPITSTAIQFPLLIAHIVTACVALIAGFFQFIERIRIKTPGIHRYLGRIYVGSVMISGALALAVIFYIENFAKATSFLALALTWLFTSWKGYRSAVRKRFGEHRKWMIRSFGITLVAVSGRLLVPVLLLAYYTLNGFSLPGGREKMVEEVLNVNIWAGLLLNFIIIEWIVLKSAHRLPGDS</sequence>
<feature type="transmembrane region" description="Helical" evidence="1">
    <location>
        <begin position="108"/>
        <end position="126"/>
    </location>
</feature>
<reference evidence="2 3" key="1">
    <citation type="submission" date="2014-12" db="EMBL/GenBank/DDBJ databases">
        <title>Draft genome sequence of Paenibacillus kamchatkensis strain B-2647.</title>
        <authorList>
            <person name="Karlyshev A.V."/>
            <person name="Kudryashova E.B."/>
        </authorList>
    </citation>
    <scope>NUCLEOTIDE SEQUENCE [LARGE SCALE GENOMIC DNA]</scope>
    <source>
        <strain evidence="2 3">VKM B-2647</strain>
    </source>
</reference>
<evidence type="ECO:0000313" key="3">
    <source>
        <dbReference type="Proteomes" id="UP000031967"/>
    </source>
</evidence>
<feature type="transmembrane region" description="Helical" evidence="1">
    <location>
        <begin position="147"/>
        <end position="167"/>
    </location>
</feature>
<keyword evidence="1" id="KW-1133">Transmembrane helix</keyword>
<keyword evidence="1" id="KW-0472">Membrane</keyword>
<protein>
    <submittedName>
        <fullName evidence="2">Membrane protein</fullName>
    </submittedName>
</protein>
<proteinExistence type="predicted"/>
<feature type="transmembrane region" description="Helical" evidence="1">
    <location>
        <begin position="7"/>
        <end position="26"/>
    </location>
</feature>
<accession>A0ABR5AEQ8</accession>
<evidence type="ECO:0000256" key="1">
    <source>
        <dbReference type="SAM" id="Phobius"/>
    </source>
</evidence>
<gene>
    <name evidence="2" type="ORF">SD70_19235</name>
</gene>
<comment type="caution">
    <text evidence="2">The sequence shown here is derived from an EMBL/GenBank/DDBJ whole genome shotgun (WGS) entry which is preliminary data.</text>
</comment>
<feature type="transmembrane region" description="Helical" evidence="1">
    <location>
        <begin position="46"/>
        <end position="67"/>
    </location>
</feature>
<dbReference type="Pfam" id="PF10067">
    <property type="entry name" value="DUF2306"/>
    <property type="match status" value="1"/>
</dbReference>
<dbReference type="Proteomes" id="UP000031967">
    <property type="component" value="Unassembled WGS sequence"/>
</dbReference>
<organism evidence="2 3">
    <name type="scientific">Gordoniibacillus kamchatkensis</name>
    <dbReference type="NCBI Taxonomy" id="1590651"/>
    <lineage>
        <taxon>Bacteria</taxon>
        <taxon>Bacillati</taxon>
        <taxon>Bacillota</taxon>
        <taxon>Bacilli</taxon>
        <taxon>Bacillales</taxon>
        <taxon>Paenibacillaceae</taxon>
        <taxon>Gordoniibacillus</taxon>
    </lineage>
</organism>
<evidence type="ECO:0000313" key="2">
    <source>
        <dbReference type="EMBL" id="KIL39540.1"/>
    </source>
</evidence>
<feature type="transmembrane region" description="Helical" evidence="1">
    <location>
        <begin position="187"/>
        <end position="205"/>
    </location>
</feature>
<feature type="transmembrane region" description="Helical" evidence="1">
    <location>
        <begin position="79"/>
        <end position="102"/>
    </location>
</feature>
<dbReference type="InterPro" id="IPR018750">
    <property type="entry name" value="DUF2306_membrane"/>
</dbReference>